<evidence type="ECO:0000256" key="12">
    <source>
        <dbReference type="ARBA" id="ARBA00048451"/>
    </source>
</evidence>
<dbReference type="InterPro" id="IPR054618">
    <property type="entry name" value="ScrK"/>
</dbReference>
<evidence type="ECO:0000256" key="8">
    <source>
        <dbReference type="ARBA" id="ARBA00022840"/>
    </source>
</evidence>
<evidence type="ECO:0000256" key="4">
    <source>
        <dbReference type="ARBA" id="ARBA00022723"/>
    </source>
</evidence>
<protein>
    <recommendedName>
        <fullName evidence="13">Fructokinase</fullName>
        <ecNumber evidence="11">2.7.1.4</ecNumber>
    </recommendedName>
</protein>
<dbReference type="EC" id="2.7.1.4" evidence="11"/>
<keyword evidence="9" id="KW-0460">Magnesium</keyword>
<dbReference type="SUPFAM" id="SSF53067">
    <property type="entry name" value="Actin-like ATPase domain"/>
    <property type="match status" value="1"/>
</dbReference>
<comment type="cofactor">
    <cofactor evidence="1">
        <name>Mg(2+)</name>
        <dbReference type="ChEBI" id="CHEBI:18420"/>
    </cofactor>
</comment>
<dbReference type="GO" id="GO:0008865">
    <property type="term" value="F:fructokinase activity"/>
    <property type="evidence" value="ECO:0007669"/>
    <property type="project" value="UniProtKB-EC"/>
</dbReference>
<evidence type="ECO:0000256" key="1">
    <source>
        <dbReference type="ARBA" id="ARBA00001946"/>
    </source>
</evidence>
<keyword evidence="8" id="KW-0067">ATP-binding</keyword>
<dbReference type="GO" id="GO:0046872">
    <property type="term" value="F:metal ion binding"/>
    <property type="evidence" value="ECO:0007669"/>
    <property type="project" value="UniProtKB-KW"/>
</dbReference>
<dbReference type="InterPro" id="IPR043129">
    <property type="entry name" value="ATPase_NBD"/>
</dbReference>
<keyword evidence="4" id="KW-0479">Metal-binding</keyword>
<evidence type="ECO:0000256" key="11">
    <source>
        <dbReference type="ARBA" id="ARBA00038887"/>
    </source>
</evidence>
<dbReference type="STRING" id="263852.SAMN02745116_02561"/>
<dbReference type="OrthoDB" id="9783435at2"/>
<dbReference type="GO" id="GO:0005524">
    <property type="term" value="F:ATP binding"/>
    <property type="evidence" value="ECO:0007669"/>
    <property type="project" value="UniProtKB-KW"/>
</dbReference>
<keyword evidence="7" id="KW-0862">Zinc</keyword>
<reference evidence="14 15" key="1">
    <citation type="submission" date="2017-02" db="EMBL/GenBank/DDBJ databases">
        <authorList>
            <person name="Peterson S.W."/>
        </authorList>
    </citation>
    <scope>NUCLEOTIDE SEQUENCE [LARGE SCALE GENOMIC DNA]</scope>
    <source>
        <strain evidence="14 15">ATCC BAA-1030</strain>
    </source>
</reference>
<dbReference type="RefSeq" id="WP_078808440.1">
    <property type="nucleotide sequence ID" value="NZ_FUXI01000046.1"/>
</dbReference>
<dbReference type="NCBIfam" id="NF045550">
    <property type="entry name" value="FrctkaseScrK"/>
    <property type="match status" value="1"/>
</dbReference>
<dbReference type="FunFam" id="3.30.420.40:FF:000136">
    <property type="entry name" value="Putative fructokinase"/>
    <property type="match status" value="1"/>
</dbReference>
<evidence type="ECO:0000313" key="15">
    <source>
        <dbReference type="Proteomes" id="UP000190328"/>
    </source>
</evidence>
<dbReference type="InterPro" id="IPR051804">
    <property type="entry name" value="Carb_Metab_Reg_Kinase/Isom"/>
</dbReference>
<dbReference type="FunFam" id="3.30.420.40:FF:000153">
    <property type="entry name" value="Putative fructokinase"/>
    <property type="match status" value="1"/>
</dbReference>
<evidence type="ECO:0000256" key="2">
    <source>
        <dbReference type="ARBA" id="ARBA00006479"/>
    </source>
</evidence>
<dbReference type="Gene3D" id="3.30.420.40">
    <property type="match status" value="2"/>
</dbReference>
<proteinExistence type="inferred from homology"/>
<comment type="similarity">
    <text evidence="2">Belongs to the ROK (NagC/XylR) family.</text>
</comment>
<evidence type="ECO:0000313" key="14">
    <source>
        <dbReference type="EMBL" id="SKA14240.1"/>
    </source>
</evidence>
<evidence type="ECO:0000256" key="10">
    <source>
        <dbReference type="ARBA" id="ARBA00023277"/>
    </source>
</evidence>
<keyword evidence="15" id="KW-1185">Reference proteome</keyword>
<dbReference type="Pfam" id="PF00480">
    <property type="entry name" value="ROK"/>
    <property type="match status" value="1"/>
</dbReference>
<organism evidence="14 15">
    <name type="scientific">Pilibacter termitis</name>
    <dbReference type="NCBI Taxonomy" id="263852"/>
    <lineage>
        <taxon>Bacteria</taxon>
        <taxon>Bacillati</taxon>
        <taxon>Bacillota</taxon>
        <taxon>Bacilli</taxon>
        <taxon>Lactobacillales</taxon>
        <taxon>Enterococcaceae</taxon>
        <taxon>Pilibacter</taxon>
    </lineage>
</organism>
<sequence>MKIGSIEAGGTKFVCAIGNEQLEILETTQFPTTTPEETIQKVIDFFLNSGVKAIGIGSFGPIEIRETHEKYGFITTTPKKNWADTDILGAIQKSLKVPCSFTTDVNASAYGELELSKKAINSLVYFTIGTGIGGGAIQNGQFIGGKSHTEIGHGFVKRHPEDDDFKGICPFHQDCLEGLASGPTIEARTGIRGEILAENEPEHKVWDILSYYIAQAAVNATLTLAPEKIIFGGGVVSSSLLEKVKTQFLTLLNGYVEVETLDEYLCLPAIENNASATIGNFALALEKLNK</sequence>
<dbReference type="PROSITE" id="PS01125">
    <property type="entry name" value="ROK"/>
    <property type="match status" value="1"/>
</dbReference>
<evidence type="ECO:0000256" key="7">
    <source>
        <dbReference type="ARBA" id="ARBA00022833"/>
    </source>
</evidence>
<dbReference type="CDD" id="cd24067">
    <property type="entry name" value="ASKHA_NBD_ROK_BsFRK-like"/>
    <property type="match status" value="1"/>
</dbReference>
<dbReference type="PANTHER" id="PTHR42742">
    <property type="entry name" value="TRANSCRIPTIONAL REPRESSOR MPRA"/>
    <property type="match status" value="1"/>
</dbReference>
<evidence type="ECO:0000256" key="5">
    <source>
        <dbReference type="ARBA" id="ARBA00022741"/>
    </source>
</evidence>
<dbReference type="InterPro" id="IPR049874">
    <property type="entry name" value="ROK_cs"/>
</dbReference>
<dbReference type="AlphaFoldDB" id="A0A1T4RDY7"/>
<dbReference type="EMBL" id="FUXI01000046">
    <property type="protein sequence ID" value="SKA14240.1"/>
    <property type="molecule type" value="Genomic_DNA"/>
</dbReference>
<name>A0A1T4RDY7_9ENTE</name>
<keyword evidence="3" id="KW-0808">Transferase</keyword>
<keyword evidence="10" id="KW-0119">Carbohydrate metabolism</keyword>
<evidence type="ECO:0000256" key="3">
    <source>
        <dbReference type="ARBA" id="ARBA00022679"/>
    </source>
</evidence>
<dbReference type="InterPro" id="IPR000600">
    <property type="entry name" value="ROK"/>
</dbReference>
<evidence type="ECO:0000256" key="6">
    <source>
        <dbReference type="ARBA" id="ARBA00022777"/>
    </source>
</evidence>
<dbReference type="Proteomes" id="UP000190328">
    <property type="component" value="Unassembled WGS sequence"/>
</dbReference>
<evidence type="ECO:0000256" key="9">
    <source>
        <dbReference type="ARBA" id="ARBA00022842"/>
    </source>
</evidence>
<accession>A0A1T4RDY7</accession>
<dbReference type="PANTHER" id="PTHR42742:SF3">
    <property type="entry name" value="FRUCTOKINASE"/>
    <property type="match status" value="1"/>
</dbReference>
<keyword evidence="5" id="KW-0547">Nucleotide-binding</keyword>
<evidence type="ECO:0000256" key="13">
    <source>
        <dbReference type="ARBA" id="ARBA00074653"/>
    </source>
</evidence>
<comment type="catalytic activity">
    <reaction evidence="12">
        <text>D-fructose + ATP = D-fructose 6-phosphate + ADP + H(+)</text>
        <dbReference type="Rhea" id="RHEA:16125"/>
        <dbReference type="ChEBI" id="CHEBI:15378"/>
        <dbReference type="ChEBI" id="CHEBI:30616"/>
        <dbReference type="ChEBI" id="CHEBI:37721"/>
        <dbReference type="ChEBI" id="CHEBI:61527"/>
        <dbReference type="ChEBI" id="CHEBI:456216"/>
        <dbReference type="EC" id="2.7.1.4"/>
    </reaction>
</comment>
<keyword evidence="6 14" id="KW-0418">Kinase</keyword>
<gene>
    <name evidence="14" type="ORF">SAMN02745116_02561</name>
</gene>